<dbReference type="PANTHER" id="PTHR13673:SF0">
    <property type="entry name" value="VPS35 ENDOSOMAL PROTEIN-SORTING FACTOR-LIKE"/>
    <property type="match status" value="1"/>
</dbReference>
<dbReference type="AlphaFoldDB" id="A0A1I8F9L3"/>
<evidence type="ECO:0000256" key="2">
    <source>
        <dbReference type="ARBA" id="ARBA00010704"/>
    </source>
</evidence>
<comment type="similarity">
    <text evidence="2">Belongs to the VPS35L family.</text>
</comment>
<proteinExistence type="inferred from homology"/>
<keyword evidence="3" id="KW-0813">Transport</keyword>
<evidence type="ECO:0000313" key="7">
    <source>
        <dbReference type="WBParaSite" id="maker-unitig_25890-snap-gene-0.2-mRNA-1"/>
    </source>
</evidence>
<keyword evidence="6" id="KW-1185">Reference proteome</keyword>
<evidence type="ECO:0000313" key="6">
    <source>
        <dbReference type="Proteomes" id="UP000095280"/>
    </source>
</evidence>
<dbReference type="GO" id="GO:0032456">
    <property type="term" value="P:endocytic recycling"/>
    <property type="evidence" value="ECO:0007669"/>
    <property type="project" value="InterPro"/>
</dbReference>
<reference evidence="7" key="1">
    <citation type="submission" date="2016-11" db="UniProtKB">
        <authorList>
            <consortium name="WormBaseParasite"/>
        </authorList>
    </citation>
    <scope>IDENTIFICATION</scope>
</reference>
<name>A0A1I8F9L3_9PLAT</name>
<dbReference type="GO" id="GO:0005768">
    <property type="term" value="C:endosome"/>
    <property type="evidence" value="ECO:0007669"/>
    <property type="project" value="UniProtKB-SubCell"/>
</dbReference>
<protein>
    <submittedName>
        <fullName evidence="7">TLDc domain-containing protein</fullName>
    </submittedName>
</protein>
<dbReference type="InterPro" id="IPR029705">
    <property type="entry name" value="VPS35L"/>
</dbReference>
<dbReference type="WBParaSite" id="maker-unitig_25890-snap-gene-0.2-mRNA-1">
    <property type="protein sequence ID" value="maker-unitig_25890-snap-gene-0.2-mRNA-1"/>
    <property type="gene ID" value="maker-unitig_25890-snap-gene-0.2"/>
</dbReference>
<dbReference type="GO" id="GO:0015031">
    <property type="term" value="P:protein transport"/>
    <property type="evidence" value="ECO:0007669"/>
    <property type="project" value="UniProtKB-KW"/>
</dbReference>
<evidence type="ECO:0000256" key="5">
    <source>
        <dbReference type="ARBA" id="ARBA00022927"/>
    </source>
</evidence>
<sequence>KSRLEQLDELAEDTSSKEADFAAKVDEINSCPAPRLWDEDQRVRATKLVIQCVKLLGDSTPSLYYPSKFVLLTDLLDTFGNLVFDRLAEKGQRWRQAAPGFRSNSCQKAPKRRPRIGFTKSLRFASCYPRLYVEAALLPCYRFVDDRLIGPAIGRLGASSLPARARLACAESGLDIPTLARGDPLRRLLLDAEPCLLAACLAALCRLNSSPEESVAIGNGCSFRQAAWRLADPSQRSWPIPSDGDRESALALLNSAWGAVRSANPRPGRLFDLFQKDLFEWKLPAACWTLYGLDCAASSPRRQRAGQQPGLFLCRLLHDSLTVVSLETIDRRPHGQELSAFTHACAAFSFFTLPSLDEPGTAPCQLYLESAAALTLLTGTCVNGFVAFTASRPLDNLATAPTGQQAQQQHQRRRLRDLRLGLLCGLADHCDLTAPDTAALFGQLWQLTAASIDGGGDVQQARATLAQLRDRARGVAGGWRPRFAATE</sequence>
<keyword evidence="4" id="KW-0967">Endosome</keyword>
<evidence type="ECO:0000256" key="4">
    <source>
        <dbReference type="ARBA" id="ARBA00022753"/>
    </source>
</evidence>
<accession>A0A1I8F9L3</accession>
<keyword evidence="5" id="KW-0653">Protein transport</keyword>
<evidence type="ECO:0000256" key="1">
    <source>
        <dbReference type="ARBA" id="ARBA00004177"/>
    </source>
</evidence>
<dbReference type="PANTHER" id="PTHR13673">
    <property type="entry name" value="ESOPHAGEAL CANCER ASSOCIATED PROTEIN"/>
    <property type="match status" value="1"/>
</dbReference>
<dbReference type="Proteomes" id="UP000095280">
    <property type="component" value="Unplaced"/>
</dbReference>
<organism evidence="6 7">
    <name type="scientific">Macrostomum lignano</name>
    <dbReference type="NCBI Taxonomy" id="282301"/>
    <lineage>
        <taxon>Eukaryota</taxon>
        <taxon>Metazoa</taxon>
        <taxon>Spiralia</taxon>
        <taxon>Lophotrochozoa</taxon>
        <taxon>Platyhelminthes</taxon>
        <taxon>Rhabditophora</taxon>
        <taxon>Macrostomorpha</taxon>
        <taxon>Macrostomida</taxon>
        <taxon>Macrostomidae</taxon>
        <taxon>Macrostomum</taxon>
    </lineage>
</organism>
<comment type="subcellular location">
    <subcellularLocation>
        <location evidence="1">Endosome</location>
    </subcellularLocation>
</comment>
<evidence type="ECO:0000256" key="3">
    <source>
        <dbReference type="ARBA" id="ARBA00022448"/>
    </source>
</evidence>